<sequence>MKSVMEIGINNSTGIANKSGSGILPRCGRGGRRARDREVAPSLDVALEFWRLAFRMVIPTLIFLQDTSPPRR</sequence>
<comment type="caution">
    <text evidence="1">The sequence shown here is derived from an EMBL/GenBank/DDBJ whole genome shotgun (WGS) entry which is preliminary data.</text>
</comment>
<accession>A0A4C1VYW6</accession>
<keyword evidence="2" id="KW-1185">Reference proteome</keyword>
<dbReference type="EMBL" id="BGZK01000436">
    <property type="protein sequence ID" value="GBP43439.1"/>
    <property type="molecule type" value="Genomic_DNA"/>
</dbReference>
<name>A0A4C1VYW6_EUMVA</name>
<dbReference type="AlphaFoldDB" id="A0A4C1VYW6"/>
<protein>
    <submittedName>
        <fullName evidence="1">Uncharacterized protein</fullName>
    </submittedName>
</protein>
<evidence type="ECO:0000313" key="1">
    <source>
        <dbReference type="EMBL" id="GBP43439.1"/>
    </source>
</evidence>
<gene>
    <name evidence="1" type="ORF">EVAR_16013_1</name>
</gene>
<reference evidence="1 2" key="1">
    <citation type="journal article" date="2019" name="Commun. Biol.">
        <title>The bagworm genome reveals a unique fibroin gene that provides high tensile strength.</title>
        <authorList>
            <person name="Kono N."/>
            <person name="Nakamura H."/>
            <person name="Ohtoshi R."/>
            <person name="Tomita M."/>
            <person name="Numata K."/>
            <person name="Arakawa K."/>
        </authorList>
    </citation>
    <scope>NUCLEOTIDE SEQUENCE [LARGE SCALE GENOMIC DNA]</scope>
</reference>
<evidence type="ECO:0000313" key="2">
    <source>
        <dbReference type="Proteomes" id="UP000299102"/>
    </source>
</evidence>
<dbReference type="Proteomes" id="UP000299102">
    <property type="component" value="Unassembled WGS sequence"/>
</dbReference>
<proteinExistence type="predicted"/>
<organism evidence="1 2">
    <name type="scientific">Eumeta variegata</name>
    <name type="common">Bagworm moth</name>
    <name type="synonym">Eumeta japonica</name>
    <dbReference type="NCBI Taxonomy" id="151549"/>
    <lineage>
        <taxon>Eukaryota</taxon>
        <taxon>Metazoa</taxon>
        <taxon>Ecdysozoa</taxon>
        <taxon>Arthropoda</taxon>
        <taxon>Hexapoda</taxon>
        <taxon>Insecta</taxon>
        <taxon>Pterygota</taxon>
        <taxon>Neoptera</taxon>
        <taxon>Endopterygota</taxon>
        <taxon>Lepidoptera</taxon>
        <taxon>Glossata</taxon>
        <taxon>Ditrysia</taxon>
        <taxon>Tineoidea</taxon>
        <taxon>Psychidae</taxon>
        <taxon>Oiketicinae</taxon>
        <taxon>Eumeta</taxon>
    </lineage>
</organism>